<dbReference type="Pfam" id="PF01791">
    <property type="entry name" value="DeoC"/>
    <property type="match status" value="1"/>
</dbReference>
<comment type="similarity">
    <text evidence="1">Belongs to the aldolase LacD family.</text>
</comment>
<evidence type="ECO:0000313" key="4">
    <source>
        <dbReference type="Proteomes" id="UP001222118"/>
    </source>
</evidence>
<evidence type="ECO:0000313" key="3">
    <source>
        <dbReference type="EMBL" id="WDR06275.1"/>
    </source>
</evidence>
<protein>
    <submittedName>
        <fullName evidence="3">Tagatose 1,6-diphosphate aldolase</fullName>
    </submittedName>
</protein>
<reference evidence="3 4" key="1">
    <citation type="submission" date="2023-02" db="EMBL/GenBank/DDBJ databases">
        <title>Devosia chondri sp. nov., isolated from the phycosphere of marine algae.</title>
        <authorList>
            <person name="Kim J.M."/>
            <person name="Lee J.K."/>
            <person name="Choi B.J."/>
            <person name="Bayburt H."/>
            <person name="Jeon C.O."/>
        </authorList>
    </citation>
    <scope>NUCLEOTIDE SEQUENCE [LARGE SCALE GENOMIC DNA]</scope>
    <source>
        <strain evidence="3 4">G2-5</strain>
    </source>
</reference>
<evidence type="ECO:0000256" key="2">
    <source>
        <dbReference type="ARBA" id="ARBA00023239"/>
    </source>
</evidence>
<dbReference type="InterPro" id="IPR013785">
    <property type="entry name" value="Aldolase_TIM"/>
</dbReference>
<dbReference type="SMART" id="SM01133">
    <property type="entry name" value="DeoC"/>
    <property type="match status" value="1"/>
</dbReference>
<dbReference type="PANTHER" id="PTHR39340:SF1">
    <property type="entry name" value="SULFOFRUCTOSEPHOSPHATE ALDOLASE"/>
    <property type="match status" value="1"/>
</dbReference>
<gene>
    <name evidence="3" type="ORF">PSQ90_02080</name>
</gene>
<name>A0ABY7YY08_9HYPH</name>
<dbReference type="SUPFAM" id="SSF51569">
    <property type="entry name" value="Aldolase"/>
    <property type="match status" value="1"/>
</dbReference>
<dbReference type="EMBL" id="CP118247">
    <property type="protein sequence ID" value="WDR06275.1"/>
    <property type="molecule type" value="Genomic_DNA"/>
</dbReference>
<dbReference type="NCBIfam" id="NF009498">
    <property type="entry name" value="PRK12858.1"/>
    <property type="match status" value="1"/>
</dbReference>
<keyword evidence="4" id="KW-1185">Reference proteome</keyword>
<dbReference type="InterPro" id="IPR050552">
    <property type="entry name" value="LacD_aldolase"/>
</dbReference>
<proteinExistence type="inferred from homology"/>
<dbReference type="Gene3D" id="3.20.20.70">
    <property type="entry name" value="Aldolase class I"/>
    <property type="match status" value="1"/>
</dbReference>
<dbReference type="RefSeq" id="WP_282211789.1">
    <property type="nucleotide sequence ID" value="NZ_CP118247.1"/>
</dbReference>
<evidence type="ECO:0000256" key="1">
    <source>
        <dbReference type="ARBA" id="ARBA00008679"/>
    </source>
</evidence>
<sequence>MSNHDLQIRGVAVDAGSGLAASIKTARGASALPDDLMTFKHAVLTTLGPTASTLLVDANCGPDLLADYPASCEPMMAYEADVYHISDADRITVLPDNLAVSDFPRLGVKQLKFFMYYAPDDDPALNDRKHDLVESVGQECAANGLKFLMEPLIYHPDQKPGNANFAAIKPDLVRRAVEVFAQPRFNVAILKLEVPVDLNFVAGFGQSQMSRQDALAAFRDAAAPANGLPIVYLSAGVPFDWFKASLEMATEAGVDYAGFMCGRSIWSEAVGIFGAQGEQAMTDWLADTGLTRLKRLIETTQ</sequence>
<dbReference type="InterPro" id="IPR002915">
    <property type="entry name" value="DeoC/FbaB/LacD_aldolase"/>
</dbReference>
<dbReference type="Proteomes" id="UP001222118">
    <property type="component" value="Chromosome"/>
</dbReference>
<keyword evidence="2" id="KW-0456">Lyase</keyword>
<organism evidence="3 4">
    <name type="scientific">Devosia rhodophyticola</name>
    <dbReference type="NCBI Taxonomy" id="3026423"/>
    <lineage>
        <taxon>Bacteria</taxon>
        <taxon>Pseudomonadati</taxon>
        <taxon>Pseudomonadota</taxon>
        <taxon>Alphaproteobacteria</taxon>
        <taxon>Hyphomicrobiales</taxon>
        <taxon>Devosiaceae</taxon>
        <taxon>Devosia</taxon>
    </lineage>
</organism>
<accession>A0ABY7YY08</accession>
<dbReference type="PANTHER" id="PTHR39340">
    <property type="entry name" value="SULFOFRUCTOSEPHOSPHATE ALDOLASE"/>
    <property type="match status" value="1"/>
</dbReference>